<dbReference type="AlphaFoldDB" id="A0AAQ4D5Z4"/>
<reference evidence="2 3" key="1">
    <citation type="journal article" date="2023" name="Arcadia Sci">
        <title>De novo assembly of a long-read Amblyomma americanum tick genome.</title>
        <authorList>
            <person name="Chou S."/>
            <person name="Poskanzer K.E."/>
            <person name="Rollins M."/>
            <person name="Thuy-Boun P.S."/>
        </authorList>
    </citation>
    <scope>NUCLEOTIDE SEQUENCE [LARGE SCALE GENOMIC DNA]</scope>
    <source>
        <strain evidence="2">F_SG_1</strain>
        <tissue evidence="2">Salivary glands</tissue>
    </source>
</reference>
<dbReference type="Pfam" id="PF00078">
    <property type="entry name" value="RVT_1"/>
    <property type="match status" value="1"/>
</dbReference>
<dbReference type="Proteomes" id="UP001321473">
    <property type="component" value="Unassembled WGS sequence"/>
</dbReference>
<evidence type="ECO:0000259" key="1">
    <source>
        <dbReference type="PROSITE" id="PS50878"/>
    </source>
</evidence>
<dbReference type="PANTHER" id="PTHR47027">
    <property type="entry name" value="REVERSE TRANSCRIPTASE DOMAIN-CONTAINING PROTEIN"/>
    <property type="match status" value="1"/>
</dbReference>
<comment type="caution">
    <text evidence="2">The sequence shown here is derived from an EMBL/GenBank/DDBJ whole genome shotgun (WGS) entry which is preliminary data.</text>
</comment>
<dbReference type="EMBL" id="JARKHS020034718">
    <property type="protein sequence ID" value="KAK8757884.1"/>
    <property type="molecule type" value="Genomic_DNA"/>
</dbReference>
<organism evidence="2 3">
    <name type="scientific">Amblyomma americanum</name>
    <name type="common">Lone star tick</name>
    <dbReference type="NCBI Taxonomy" id="6943"/>
    <lineage>
        <taxon>Eukaryota</taxon>
        <taxon>Metazoa</taxon>
        <taxon>Ecdysozoa</taxon>
        <taxon>Arthropoda</taxon>
        <taxon>Chelicerata</taxon>
        <taxon>Arachnida</taxon>
        <taxon>Acari</taxon>
        <taxon>Parasitiformes</taxon>
        <taxon>Ixodida</taxon>
        <taxon>Ixodoidea</taxon>
        <taxon>Ixodidae</taxon>
        <taxon>Amblyomminae</taxon>
        <taxon>Amblyomma</taxon>
    </lineage>
</organism>
<accession>A0AAQ4D5Z4</accession>
<evidence type="ECO:0000313" key="2">
    <source>
        <dbReference type="EMBL" id="KAK8757884.1"/>
    </source>
</evidence>
<protein>
    <recommendedName>
        <fullName evidence="1">Reverse transcriptase domain-containing protein</fullName>
    </recommendedName>
</protein>
<sequence length="111" mass="12755">MLFTACLQEVFRGLNWEELGIRINGEYLNNLRFADDIALLSHSGGELQIMINELDRQSRSMGLKINMQKTKVMFNSLAREQQFTIGSESLEMVPEYVYLGQVVTADPDHER</sequence>
<proteinExistence type="predicted"/>
<dbReference type="PROSITE" id="PS50878">
    <property type="entry name" value="RT_POL"/>
    <property type="match status" value="1"/>
</dbReference>
<evidence type="ECO:0000313" key="3">
    <source>
        <dbReference type="Proteomes" id="UP001321473"/>
    </source>
</evidence>
<gene>
    <name evidence="2" type="ORF">V5799_004487</name>
</gene>
<keyword evidence="3" id="KW-1185">Reference proteome</keyword>
<dbReference type="PANTHER" id="PTHR47027:SF20">
    <property type="entry name" value="REVERSE TRANSCRIPTASE-LIKE PROTEIN WITH RNA-DIRECTED DNA POLYMERASE DOMAIN"/>
    <property type="match status" value="1"/>
</dbReference>
<feature type="domain" description="Reverse transcriptase" evidence="1">
    <location>
        <begin position="1"/>
        <end position="103"/>
    </location>
</feature>
<dbReference type="InterPro" id="IPR000477">
    <property type="entry name" value="RT_dom"/>
</dbReference>
<name>A0AAQ4D5Z4_AMBAM</name>